<feature type="domain" description="Rad50/SbcC-type AAA" evidence="2">
    <location>
        <begin position="4"/>
        <end position="45"/>
    </location>
</feature>
<proteinExistence type="predicted"/>
<organism evidence="3 4">
    <name type="scientific">Thiothrix lacustris</name>
    <dbReference type="NCBI Taxonomy" id="525917"/>
    <lineage>
        <taxon>Bacteria</taxon>
        <taxon>Pseudomonadati</taxon>
        <taxon>Pseudomonadota</taxon>
        <taxon>Gammaproteobacteria</taxon>
        <taxon>Thiotrichales</taxon>
        <taxon>Thiotrichaceae</taxon>
        <taxon>Thiothrix</taxon>
    </lineage>
</organism>
<dbReference type="Pfam" id="PF13476">
    <property type="entry name" value="AAA_23"/>
    <property type="match status" value="1"/>
</dbReference>
<dbReference type="InterPro" id="IPR003959">
    <property type="entry name" value="ATPase_AAA_core"/>
</dbReference>
<dbReference type="InterPro" id="IPR027417">
    <property type="entry name" value="P-loop_NTPase"/>
</dbReference>
<dbReference type="EMBL" id="MTEJ01000771">
    <property type="protein sequence ID" value="OQW98168.1"/>
    <property type="molecule type" value="Genomic_DNA"/>
</dbReference>
<dbReference type="InterPro" id="IPR038729">
    <property type="entry name" value="Rad50/SbcC_AAA"/>
</dbReference>
<dbReference type="AlphaFoldDB" id="A0A1Y1Q754"/>
<dbReference type="GO" id="GO:0016887">
    <property type="term" value="F:ATP hydrolysis activity"/>
    <property type="evidence" value="ECO:0007669"/>
    <property type="project" value="InterPro"/>
</dbReference>
<dbReference type="GO" id="GO:0006302">
    <property type="term" value="P:double-strand break repair"/>
    <property type="evidence" value="ECO:0007669"/>
    <property type="project" value="InterPro"/>
</dbReference>
<gene>
    <name evidence="3" type="ORF">BWK73_53150</name>
</gene>
<protein>
    <submittedName>
        <fullName evidence="3">Uncharacterized protein</fullName>
    </submittedName>
</protein>
<reference evidence="3 4" key="1">
    <citation type="submission" date="2017-01" db="EMBL/GenBank/DDBJ databases">
        <title>Novel large sulfur bacteria in the metagenomes of groundwater-fed chemosynthetic microbial mats in the Lake Huron basin.</title>
        <authorList>
            <person name="Sharrar A.M."/>
            <person name="Flood B.E."/>
            <person name="Bailey J.V."/>
            <person name="Jones D.S."/>
            <person name="Biddanda B."/>
            <person name="Ruberg S.A."/>
            <person name="Marcus D.N."/>
            <person name="Dick G.J."/>
        </authorList>
    </citation>
    <scope>NUCLEOTIDE SEQUENCE [LARGE SCALE GENOMIC DNA]</scope>
    <source>
        <strain evidence="3">A8</strain>
    </source>
</reference>
<dbReference type="InterPro" id="IPR051396">
    <property type="entry name" value="Bact_Antivir_Def_Nuclease"/>
</dbReference>
<dbReference type="CDD" id="cd00267">
    <property type="entry name" value="ABC_ATPase"/>
    <property type="match status" value="1"/>
</dbReference>
<name>A0A1Y1Q754_9GAMM</name>
<evidence type="ECO:0000259" key="1">
    <source>
        <dbReference type="Pfam" id="PF13304"/>
    </source>
</evidence>
<feature type="domain" description="ATPase AAA-type core" evidence="1">
    <location>
        <begin position="193"/>
        <end position="266"/>
    </location>
</feature>
<comment type="caution">
    <text evidence="3">The sequence shown here is derived from an EMBL/GenBank/DDBJ whole genome shotgun (WGS) entry which is preliminary data.</text>
</comment>
<dbReference type="Gene3D" id="3.40.50.300">
    <property type="entry name" value="P-loop containing nucleotide triphosphate hydrolases"/>
    <property type="match status" value="2"/>
</dbReference>
<accession>A0A1Y1Q754</accession>
<dbReference type="PANTHER" id="PTHR43581">
    <property type="entry name" value="ATP/GTP PHOSPHATASE"/>
    <property type="match status" value="1"/>
</dbReference>
<evidence type="ECO:0000259" key="2">
    <source>
        <dbReference type="Pfam" id="PF13476"/>
    </source>
</evidence>
<sequence length="327" mass="36739">MFERLELENFTVFEKASFEWAAGINVFVGANGTGKTHLLKLLYCLQTNIAGLLSDKLKGVFRPKDQNLLALVYEFANEKTALVTVVGYGQARRVSLSNLGLSLRVSEQLGNQSSVKESPVFVPAKEVLSFAPGFLQLYDRFNLAFDEVYRDIIDLAYTPHQKEIPQDSQPVLDLLQQVIGGMVSVEGDTFLLGSRTMHLVAEGHRKLALIWQLIRNGSIASGNTLFWDEPEANLNPIMMQDVVKVLLMLAKNGVQIFVATHSDAFMRELDYQKGDVSTRFFALEKTDKGVVPHPVERYIDVKPNPIEDEYLRLYDLEIQRSLGRANA</sequence>
<evidence type="ECO:0000313" key="4">
    <source>
        <dbReference type="Proteomes" id="UP000192491"/>
    </source>
</evidence>
<evidence type="ECO:0000313" key="3">
    <source>
        <dbReference type="EMBL" id="OQW98168.1"/>
    </source>
</evidence>
<dbReference type="GO" id="GO:0005524">
    <property type="term" value="F:ATP binding"/>
    <property type="evidence" value="ECO:0007669"/>
    <property type="project" value="InterPro"/>
</dbReference>
<dbReference type="SUPFAM" id="SSF52540">
    <property type="entry name" value="P-loop containing nucleoside triphosphate hydrolases"/>
    <property type="match status" value="1"/>
</dbReference>
<dbReference type="PANTHER" id="PTHR43581:SF2">
    <property type="entry name" value="EXCINUCLEASE ATPASE SUBUNIT"/>
    <property type="match status" value="1"/>
</dbReference>
<dbReference type="Proteomes" id="UP000192491">
    <property type="component" value="Unassembled WGS sequence"/>
</dbReference>
<dbReference type="Pfam" id="PF13304">
    <property type="entry name" value="AAA_21"/>
    <property type="match status" value="1"/>
</dbReference>